<dbReference type="Pfam" id="PF12690">
    <property type="entry name" value="BsuPI"/>
    <property type="match status" value="1"/>
</dbReference>
<feature type="signal peptide" evidence="1">
    <location>
        <begin position="1"/>
        <end position="23"/>
    </location>
</feature>
<dbReference type="PROSITE" id="PS51257">
    <property type="entry name" value="PROKAR_LIPOPROTEIN"/>
    <property type="match status" value="1"/>
</dbReference>
<evidence type="ECO:0000313" key="3">
    <source>
        <dbReference type="EMBL" id="MSE02087.1"/>
    </source>
</evidence>
<evidence type="ECO:0000256" key="1">
    <source>
        <dbReference type="SAM" id="SignalP"/>
    </source>
</evidence>
<dbReference type="RefSeq" id="WP_025851989.1">
    <property type="nucleotide sequence ID" value="NZ_BPWC01000002.1"/>
</dbReference>
<evidence type="ECO:0000259" key="2">
    <source>
        <dbReference type="Pfam" id="PF12690"/>
    </source>
</evidence>
<comment type="caution">
    <text evidence="3">The sequence shown here is derived from an EMBL/GenBank/DDBJ whole genome shotgun (WGS) entry which is preliminary data.</text>
</comment>
<dbReference type="InterPro" id="IPR020481">
    <property type="entry name" value="Intracell_prot_inh_BsuPI"/>
</dbReference>
<feature type="chain" id="PRO_5038732059" evidence="1">
    <location>
        <begin position="24"/>
        <end position="153"/>
    </location>
</feature>
<keyword evidence="1" id="KW-0732">Signal</keyword>
<name>A0A6A8LHF3_BACVE</name>
<dbReference type="InterPro" id="IPR038144">
    <property type="entry name" value="IPI"/>
</dbReference>
<dbReference type="EMBL" id="WKKV01000003">
    <property type="protein sequence ID" value="MSE02087.1"/>
    <property type="molecule type" value="Genomic_DNA"/>
</dbReference>
<sequence length="153" mass="17473">MKWLFGLLLPVILLIGCSSQSGQKEPAEEVSGEMNEQQAELAVNPVQTDQQIEFQMSLKNKSESPIDFTFSSGQKFELTVHDQHYKELYRYSKDKMFTQAFQTVTLMPNETYDFSDVWKNVPGPGTYTVTVTFLGKSDQIGKRLKTVKTFEVK</sequence>
<accession>A0A6A8LHF3</accession>
<gene>
    <name evidence="3" type="ORF">GKC39_08415</name>
</gene>
<proteinExistence type="predicted"/>
<protein>
    <submittedName>
        <fullName evidence="3">Proteinase inhibitor</fullName>
    </submittedName>
</protein>
<feature type="domain" description="Intracellular proteinase inhibitor BsuPI" evidence="2">
    <location>
        <begin position="41"/>
        <end position="136"/>
    </location>
</feature>
<dbReference type="Gene3D" id="2.60.40.2360">
    <property type="entry name" value="Intracellular proteinase inhibitor BsuPI"/>
    <property type="match status" value="1"/>
</dbReference>
<reference evidence="3" key="1">
    <citation type="submission" date="2019-11" db="EMBL/GenBank/DDBJ databases">
        <title>Draft Genome Sequence of Plant Growth-Promoting Rhizosphere-Associated Bacteria.</title>
        <authorList>
            <person name="Vasilyev I.Y."/>
            <person name="Radchenko V."/>
            <person name="Ilnitskaya E.V."/>
        </authorList>
    </citation>
    <scope>NUCLEOTIDE SEQUENCE</scope>
    <source>
        <strain evidence="3">VRA_517_n</strain>
    </source>
</reference>
<organism evidence="3">
    <name type="scientific">Bacillus velezensis</name>
    <dbReference type="NCBI Taxonomy" id="492670"/>
    <lineage>
        <taxon>Bacteria</taxon>
        <taxon>Bacillati</taxon>
        <taxon>Bacillota</taxon>
        <taxon>Bacilli</taxon>
        <taxon>Bacillales</taxon>
        <taxon>Bacillaceae</taxon>
        <taxon>Bacillus</taxon>
        <taxon>Bacillus amyloliquefaciens group</taxon>
    </lineage>
</organism>
<dbReference type="AlphaFoldDB" id="A0A6A8LHF3"/>